<accession>A0A061S4F8</accession>
<dbReference type="SMART" id="SM00757">
    <property type="entry name" value="CRA"/>
    <property type="match status" value="1"/>
</dbReference>
<dbReference type="PROSITE" id="PS50897">
    <property type="entry name" value="CTLH"/>
    <property type="match status" value="1"/>
</dbReference>
<dbReference type="InterPro" id="IPR043136">
    <property type="entry name" value="B30.2/SPRY_sf"/>
</dbReference>
<dbReference type="InterPro" id="IPR001870">
    <property type="entry name" value="B30.2/SPRY"/>
</dbReference>
<dbReference type="PROSITE" id="PS50188">
    <property type="entry name" value="B302_SPRY"/>
    <property type="match status" value="1"/>
</dbReference>
<dbReference type="Gene3D" id="2.60.120.920">
    <property type="match status" value="1"/>
</dbReference>
<evidence type="ECO:0000256" key="1">
    <source>
        <dbReference type="SAM" id="MobiDB-lite"/>
    </source>
</evidence>
<evidence type="ECO:0000259" key="2">
    <source>
        <dbReference type="PROSITE" id="PS50188"/>
    </source>
</evidence>
<feature type="compositionally biased region" description="Polar residues" evidence="1">
    <location>
        <begin position="47"/>
        <end position="57"/>
    </location>
</feature>
<feature type="domain" description="CTLH" evidence="3">
    <location>
        <begin position="292"/>
        <end position="342"/>
    </location>
</feature>
<sequence>MERARYVDSLCHPSQSMSRTTQDEREPWPSTWESPSVRPRRPMRSSDSGIDVSTNPASFLQIGPGTRIRYVGPGEDDRDAANVVADCPVPSDCPVYCFEVEILCEGSSGLIGVGFATRNVEVNVLPGWAEGSYGYHGDDGNIFRGSGQGTPFGPEFTAGDVISCIWCKVRQTISFAKNGVDLGVAFRNVRERKLYPTIGLRTFNEEAVANFGAKPFLCKPPKELLAEIREEAYLEMGSVPIPAPSGSPDVLLGDLVRDYLLHSGFPATARAIAPAGGPSSVLESDAAALAAIQSAVLAGDADRAEELLASHLPDILGEEPDISFRLKCQRFMEMSKPGNEADAISYGMEHLSEASAQHPMGKEILSDAAMVLAFPDSPDACELRASYRWQLVSAIVSCLQIRAGRPPCSPLERLVRHAKLVWRELGMGMDPLLSPGEDAHLQRS</sequence>
<dbReference type="InterPro" id="IPR024964">
    <property type="entry name" value="CTLH/CRA"/>
</dbReference>
<dbReference type="InterPro" id="IPR013144">
    <property type="entry name" value="CRA_dom"/>
</dbReference>
<dbReference type="AlphaFoldDB" id="A0A061S4F8"/>
<dbReference type="Pfam" id="PF00622">
    <property type="entry name" value="SPRY"/>
    <property type="match status" value="1"/>
</dbReference>
<dbReference type="Pfam" id="PF10607">
    <property type="entry name" value="CTLH"/>
    <property type="match status" value="1"/>
</dbReference>
<evidence type="ECO:0000259" key="3">
    <source>
        <dbReference type="PROSITE" id="PS50897"/>
    </source>
</evidence>
<proteinExistence type="predicted"/>
<protein>
    <submittedName>
        <fullName evidence="4">Ran-binding protein 10</fullName>
    </submittedName>
</protein>
<dbReference type="PANTHER" id="PTHR12864">
    <property type="entry name" value="RAN BINDING PROTEIN 9-RELATED"/>
    <property type="match status" value="1"/>
</dbReference>
<evidence type="ECO:0000313" key="4">
    <source>
        <dbReference type="EMBL" id="JAC77909.1"/>
    </source>
</evidence>
<dbReference type="SMART" id="SM00668">
    <property type="entry name" value="CTLH"/>
    <property type="match status" value="1"/>
</dbReference>
<feature type="domain" description="B30.2/SPRY" evidence="2">
    <location>
        <begin position="18"/>
        <end position="216"/>
    </location>
</feature>
<dbReference type="InterPro" id="IPR013320">
    <property type="entry name" value="ConA-like_dom_sf"/>
</dbReference>
<dbReference type="EMBL" id="GBEZ01007564">
    <property type="protein sequence ID" value="JAC77909.1"/>
    <property type="molecule type" value="Transcribed_RNA"/>
</dbReference>
<dbReference type="SMART" id="SM00449">
    <property type="entry name" value="SPRY"/>
    <property type="match status" value="1"/>
</dbReference>
<name>A0A061S4F8_9CHLO</name>
<organism evidence="4">
    <name type="scientific">Tetraselmis sp. GSL018</name>
    <dbReference type="NCBI Taxonomy" id="582737"/>
    <lineage>
        <taxon>Eukaryota</taxon>
        <taxon>Viridiplantae</taxon>
        <taxon>Chlorophyta</taxon>
        <taxon>core chlorophytes</taxon>
        <taxon>Chlorodendrophyceae</taxon>
        <taxon>Chlorodendrales</taxon>
        <taxon>Chlorodendraceae</taxon>
        <taxon>Tetraselmis</taxon>
    </lineage>
</organism>
<feature type="region of interest" description="Disordered" evidence="1">
    <location>
        <begin position="1"/>
        <end position="57"/>
    </location>
</feature>
<dbReference type="InterPro" id="IPR050618">
    <property type="entry name" value="Ubq-SigPath_Reg"/>
</dbReference>
<reference evidence="4" key="1">
    <citation type="submission" date="2014-05" db="EMBL/GenBank/DDBJ databases">
        <title>The transcriptome of the halophilic microalga Tetraselmis sp. GSL018 isolated from the Great Salt Lake, Utah.</title>
        <authorList>
            <person name="Jinkerson R.E."/>
            <person name="D'Adamo S."/>
            <person name="Posewitz M.C."/>
        </authorList>
    </citation>
    <scope>NUCLEOTIDE SEQUENCE</scope>
    <source>
        <strain evidence="4">GSL018</strain>
    </source>
</reference>
<dbReference type="InterPro" id="IPR003877">
    <property type="entry name" value="SPRY_dom"/>
</dbReference>
<gene>
    <name evidence="4" type="ORF">TSPGSL018_16522</name>
</gene>
<dbReference type="InterPro" id="IPR006595">
    <property type="entry name" value="CTLH_C"/>
</dbReference>
<dbReference type="SUPFAM" id="SSF49899">
    <property type="entry name" value="Concanavalin A-like lectins/glucanases"/>
    <property type="match status" value="1"/>
</dbReference>